<keyword evidence="2 4" id="KW-0418">Kinase</keyword>
<dbReference type="GO" id="GO:0005829">
    <property type="term" value="C:cytosol"/>
    <property type="evidence" value="ECO:0007669"/>
    <property type="project" value="TreeGrafter"/>
</dbReference>
<evidence type="ECO:0000256" key="1">
    <source>
        <dbReference type="ARBA" id="ARBA00022679"/>
    </source>
</evidence>
<protein>
    <submittedName>
        <fullName evidence="4">Carbohydrate kinase family protein</fullName>
    </submittedName>
</protein>
<keyword evidence="1" id="KW-0808">Transferase</keyword>
<reference evidence="4 6" key="1">
    <citation type="submission" date="2020-06" db="EMBL/GenBank/DDBJ databases">
        <title>Anoxygenic phototrophic Chloroflexota member uses a Type I reaction center.</title>
        <authorList>
            <person name="Tsuji J.M."/>
            <person name="Shaw N.A."/>
            <person name="Nagashima S."/>
            <person name="Venkiteswaran J."/>
            <person name="Schiff S.L."/>
            <person name="Hanada S."/>
            <person name="Tank M."/>
            <person name="Neufeld J.D."/>
        </authorList>
    </citation>
    <scope>NUCLEOTIDE SEQUENCE [LARGE SCALE GENOMIC DNA]</scope>
    <source>
        <strain evidence="4">L227-S17</strain>
    </source>
</reference>
<dbReference type="Proteomes" id="UP001431572">
    <property type="component" value="Chromosome 2"/>
</dbReference>
<organism evidence="4 6">
    <name type="scientific">Candidatus Chlorohelix allophototropha</name>
    <dbReference type="NCBI Taxonomy" id="3003348"/>
    <lineage>
        <taxon>Bacteria</taxon>
        <taxon>Bacillati</taxon>
        <taxon>Chloroflexota</taxon>
        <taxon>Chloroflexia</taxon>
        <taxon>Candidatus Chloroheliales</taxon>
        <taxon>Candidatus Chloroheliaceae</taxon>
        <taxon>Candidatus Chlorohelix</taxon>
    </lineage>
</organism>
<proteinExistence type="predicted"/>
<evidence type="ECO:0000313" key="7">
    <source>
        <dbReference type="Proteomes" id="UP001431572"/>
    </source>
</evidence>
<evidence type="ECO:0000313" key="6">
    <source>
        <dbReference type="Proteomes" id="UP000521676"/>
    </source>
</evidence>
<dbReference type="SUPFAM" id="SSF53613">
    <property type="entry name" value="Ribokinase-like"/>
    <property type="match status" value="1"/>
</dbReference>
<evidence type="ECO:0000259" key="3">
    <source>
        <dbReference type="Pfam" id="PF00294"/>
    </source>
</evidence>
<dbReference type="InterPro" id="IPR029056">
    <property type="entry name" value="Ribokinase-like"/>
</dbReference>
<dbReference type="InterPro" id="IPR011611">
    <property type="entry name" value="PfkB_dom"/>
</dbReference>
<keyword evidence="7" id="KW-1185">Reference proteome</keyword>
<dbReference type="GO" id="GO:0016301">
    <property type="term" value="F:kinase activity"/>
    <property type="evidence" value="ECO:0007669"/>
    <property type="project" value="UniProtKB-KW"/>
</dbReference>
<dbReference type="RefSeq" id="WP_341471100.1">
    <property type="nucleotide sequence ID" value="NZ_CP128400.1"/>
</dbReference>
<accession>A0A8T7M599</accession>
<gene>
    <name evidence="4" type="ORF">HXX08_15655</name>
    <name evidence="5" type="ORF">OZ401_002812</name>
</gene>
<reference evidence="5" key="2">
    <citation type="journal article" date="2024" name="Nature">
        <title>Anoxygenic phototroph of the Chloroflexota uses a type I reaction centre.</title>
        <authorList>
            <person name="Tsuji J.M."/>
            <person name="Shaw N.A."/>
            <person name="Nagashima S."/>
            <person name="Venkiteswaran J.J."/>
            <person name="Schiff S.L."/>
            <person name="Watanabe T."/>
            <person name="Fukui M."/>
            <person name="Hanada S."/>
            <person name="Tank M."/>
            <person name="Neufeld J.D."/>
        </authorList>
    </citation>
    <scope>NUCLEOTIDE SEQUENCE</scope>
    <source>
        <strain evidence="5">L227-S17</strain>
    </source>
</reference>
<dbReference type="PANTHER" id="PTHR10584:SF166">
    <property type="entry name" value="RIBOKINASE"/>
    <property type="match status" value="1"/>
</dbReference>
<feature type="domain" description="Carbohydrate kinase PfkB" evidence="3">
    <location>
        <begin position="13"/>
        <end position="339"/>
    </location>
</feature>
<dbReference type="EMBL" id="JACATZ010000003">
    <property type="protein sequence ID" value="NWJ47297.1"/>
    <property type="molecule type" value="Genomic_DNA"/>
</dbReference>
<evidence type="ECO:0000313" key="5">
    <source>
        <dbReference type="EMBL" id="WJW69215.1"/>
    </source>
</evidence>
<sequence>MPQKPEVVVAGLLCLDIIPSLLSSDTSALLLPAHVTEAGPLTLALGGVVANTGLALYKLGITPRLIGKIGADTTGEIIRQLFKAYAPDLPDNLLVSPGDNTSYSIVLNPPGSDRAFLHNPGCNSSFTAQDIDIESLAEVRLFHFGYPPLMQRLYRDEGKELIELFKRVKATGVTTALDMAMPDMSGSAGQVNWKRLLEQLLPYVDIFLPGLEEMLVLFRETEKLAEGATPEVVGALAAQLLEMGAKMVGLKAGERGMYLRTAGTEKLAGLGRAAPLDLTLWANRELWSPCFATQVVGTTGSGDSTIAGFFLGLLHEMSPEEALRTACATGACNVEAADALSGVRSWSEIKARLSAGWSQLELNFESPGWLRNTASGIWYGPYDKLNQG</sequence>
<name>A0A8T7M599_9CHLR</name>
<evidence type="ECO:0000313" key="4">
    <source>
        <dbReference type="EMBL" id="NWJ47297.1"/>
    </source>
</evidence>
<dbReference type="Gene3D" id="3.40.1190.20">
    <property type="match status" value="1"/>
</dbReference>
<dbReference type="AlphaFoldDB" id="A0A8T7M599"/>
<dbReference type="EMBL" id="CP128400">
    <property type="protein sequence ID" value="WJW69215.1"/>
    <property type="molecule type" value="Genomic_DNA"/>
</dbReference>
<dbReference type="PANTHER" id="PTHR10584">
    <property type="entry name" value="SUGAR KINASE"/>
    <property type="match status" value="1"/>
</dbReference>
<evidence type="ECO:0000256" key="2">
    <source>
        <dbReference type="ARBA" id="ARBA00022777"/>
    </source>
</evidence>
<dbReference type="Pfam" id="PF00294">
    <property type="entry name" value="PfkB"/>
    <property type="match status" value="1"/>
</dbReference>
<dbReference type="Proteomes" id="UP000521676">
    <property type="component" value="Unassembled WGS sequence"/>
</dbReference>